<dbReference type="InterPro" id="IPR050282">
    <property type="entry name" value="Cycloisomerase_2"/>
</dbReference>
<dbReference type="PANTHER" id="PTHR30344:SF1">
    <property type="entry name" value="6-PHOSPHOGLUCONOLACTONASE"/>
    <property type="match status" value="1"/>
</dbReference>
<dbReference type="GO" id="GO:0017057">
    <property type="term" value="F:6-phosphogluconolactonase activity"/>
    <property type="evidence" value="ECO:0007669"/>
    <property type="project" value="TreeGrafter"/>
</dbReference>
<dbReference type="InterPro" id="IPR011048">
    <property type="entry name" value="Haem_d1_sf"/>
</dbReference>
<accession>A0AAN9YV32</accession>
<evidence type="ECO:0008006" key="5">
    <source>
        <dbReference type="Google" id="ProtNLM"/>
    </source>
</evidence>
<protein>
    <recommendedName>
        <fullName evidence="5">Isomerase YbhE</fullName>
    </recommendedName>
</protein>
<gene>
    <name evidence="3" type="ORF">SLS62_003099</name>
</gene>
<keyword evidence="4" id="KW-1185">Reference proteome</keyword>
<feature type="signal peptide" evidence="2">
    <location>
        <begin position="1"/>
        <end position="18"/>
    </location>
</feature>
<organism evidence="3 4">
    <name type="scientific">Diatrype stigma</name>
    <dbReference type="NCBI Taxonomy" id="117547"/>
    <lineage>
        <taxon>Eukaryota</taxon>
        <taxon>Fungi</taxon>
        <taxon>Dikarya</taxon>
        <taxon>Ascomycota</taxon>
        <taxon>Pezizomycotina</taxon>
        <taxon>Sordariomycetes</taxon>
        <taxon>Xylariomycetidae</taxon>
        <taxon>Xylariales</taxon>
        <taxon>Diatrypaceae</taxon>
        <taxon>Diatrype</taxon>
    </lineage>
</organism>
<evidence type="ECO:0000256" key="1">
    <source>
        <dbReference type="ARBA" id="ARBA00005564"/>
    </source>
</evidence>
<dbReference type="AlphaFoldDB" id="A0AAN9YV32"/>
<keyword evidence="2" id="KW-0732">Signal</keyword>
<dbReference type="Pfam" id="PF10282">
    <property type="entry name" value="Lactonase"/>
    <property type="match status" value="1"/>
</dbReference>
<evidence type="ECO:0000313" key="4">
    <source>
        <dbReference type="Proteomes" id="UP001320420"/>
    </source>
</evidence>
<reference evidence="3 4" key="1">
    <citation type="submission" date="2024-02" db="EMBL/GenBank/DDBJ databases">
        <title>De novo assembly and annotation of 12 fungi associated with fruit tree decline syndrome in Ontario, Canada.</title>
        <authorList>
            <person name="Sulman M."/>
            <person name="Ellouze W."/>
            <person name="Ilyukhin E."/>
        </authorList>
    </citation>
    <scope>NUCLEOTIDE SEQUENCE [LARGE SCALE GENOMIC DNA]</scope>
    <source>
        <strain evidence="3 4">M11/M66-122</strain>
    </source>
</reference>
<dbReference type="PANTHER" id="PTHR30344">
    <property type="entry name" value="6-PHOSPHOGLUCONOLACTONASE-RELATED"/>
    <property type="match status" value="1"/>
</dbReference>
<comment type="similarity">
    <text evidence="1">Belongs to the cycloisomerase 2 family.</text>
</comment>
<name>A0AAN9YV32_9PEZI</name>
<evidence type="ECO:0000256" key="2">
    <source>
        <dbReference type="SAM" id="SignalP"/>
    </source>
</evidence>
<feature type="chain" id="PRO_5043051616" description="Isomerase YbhE" evidence="2">
    <location>
        <begin position="19"/>
        <end position="421"/>
    </location>
</feature>
<proteinExistence type="inferred from homology"/>
<evidence type="ECO:0000313" key="3">
    <source>
        <dbReference type="EMBL" id="KAK7755015.1"/>
    </source>
</evidence>
<sequence length="421" mass="45102">MFPYTLAVFSLAVGCVLAGYEVPSVPPLKILQGGYNSSYAVLEFNPFVTPNTLEVLEYYNTTEGNLKPWLSRHPTNPNLIIGCNDHAVPNAPGYLTSYALDPSTGQLTYIDAVNTGGFPVPDYGVAAAHCAFFPSGTLAGVANYYGQSAATFEFDPRSGKFGAQRNEALLSFPGYTPLPGQRGTAGDDTTSQATSHPHHIVTHPWLDVFYLPDLGEDLIRVYGIGANGTLRNLTQYQVPLGSGPRHLAISQDGRWVYALFELAAKLRTYRVDLGTGLLTHVGEDLPIYDPTTTVFSTNISAAEVHVSNDGRFVYASNRNLTDASVIQPSDPSDTIAVWSANSANGTLSRIQSAVAPGARQIRSMELSPAGTTASAGGEDYVVAGGLTTNNTFVFKRDRATGLLELAAQCVGTYQPSTYLWL</sequence>
<dbReference type="Proteomes" id="UP001320420">
    <property type="component" value="Unassembled WGS sequence"/>
</dbReference>
<dbReference type="InterPro" id="IPR019405">
    <property type="entry name" value="Lactonase_7-beta_prop"/>
</dbReference>
<dbReference type="Gene3D" id="2.130.10.10">
    <property type="entry name" value="YVTN repeat-like/Quinoprotein amine dehydrogenase"/>
    <property type="match status" value="1"/>
</dbReference>
<dbReference type="SUPFAM" id="SSF51004">
    <property type="entry name" value="C-terminal (heme d1) domain of cytochrome cd1-nitrite reductase"/>
    <property type="match status" value="1"/>
</dbReference>
<dbReference type="InterPro" id="IPR015943">
    <property type="entry name" value="WD40/YVTN_repeat-like_dom_sf"/>
</dbReference>
<dbReference type="EMBL" id="JAKJXP020000016">
    <property type="protein sequence ID" value="KAK7755015.1"/>
    <property type="molecule type" value="Genomic_DNA"/>
</dbReference>
<comment type="caution">
    <text evidence="3">The sequence shown here is derived from an EMBL/GenBank/DDBJ whole genome shotgun (WGS) entry which is preliminary data.</text>
</comment>